<protein>
    <submittedName>
        <fullName evidence="10">Pyruvate-flavodoxin oxidoreductase</fullName>
    </submittedName>
</protein>
<feature type="binding site" evidence="8">
    <location>
        <position position="743"/>
    </location>
    <ligand>
        <name>[4Fe-4S] cluster</name>
        <dbReference type="ChEBI" id="CHEBI:49883"/>
        <label>2</label>
    </ligand>
</feature>
<dbReference type="Gene3D" id="3.40.920.10">
    <property type="entry name" value="Pyruvate-ferredoxin oxidoreductase, PFOR, domain III"/>
    <property type="match status" value="1"/>
</dbReference>
<dbReference type="InterPro" id="IPR019752">
    <property type="entry name" value="Pyrv/ketoisovalerate_OxRed_cat"/>
</dbReference>
<evidence type="ECO:0000256" key="2">
    <source>
        <dbReference type="ARBA" id="ARBA00022485"/>
    </source>
</evidence>
<dbReference type="GO" id="GO:0030976">
    <property type="term" value="F:thiamine pyrophosphate binding"/>
    <property type="evidence" value="ECO:0007669"/>
    <property type="project" value="InterPro"/>
</dbReference>
<keyword evidence="7 8" id="KW-0411">Iron-sulfur</keyword>
<dbReference type="Pfam" id="PF02775">
    <property type="entry name" value="TPP_enzyme_C"/>
    <property type="match status" value="1"/>
</dbReference>
<dbReference type="FunFam" id="3.40.50.970:FF:000012">
    <property type="entry name" value="Pyruvate:ferredoxin (Flavodoxin) oxidoreductase"/>
    <property type="match status" value="1"/>
</dbReference>
<feature type="domain" description="4Fe-4S ferredoxin-type" evidence="9">
    <location>
        <begin position="731"/>
        <end position="760"/>
    </location>
</feature>
<evidence type="ECO:0000256" key="6">
    <source>
        <dbReference type="ARBA" id="ARBA00023004"/>
    </source>
</evidence>
<dbReference type="InterPro" id="IPR009014">
    <property type="entry name" value="Transketo_C/PFOR_II"/>
</dbReference>
<keyword evidence="6 8" id="KW-0408">Iron</keyword>
<dbReference type="Proteomes" id="UP000717585">
    <property type="component" value="Unassembled WGS sequence"/>
</dbReference>
<dbReference type="PANTHER" id="PTHR32154:SF0">
    <property type="entry name" value="PYRUVATE-FLAVODOXIN OXIDOREDUCTASE-RELATED"/>
    <property type="match status" value="1"/>
</dbReference>
<keyword evidence="2 8" id="KW-0004">4Fe-4S</keyword>
<dbReference type="PIRSF" id="PIRSF000159">
    <property type="entry name" value="NifJ"/>
    <property type="match status" value="1"/>
</dbReference>
<evidence type="ECO:0000313" key="11">
    <source>
        <dbReference type="Proteomes" id="UP000717585"/>
    </source>
</evidence>
<dbReference type="InterPro" id="IPR002880">
    <property type="entry name" value="Pyrv_Fd/Flavodoxin_OxRdtase_N"/>
</dbReference>
<dbReference type="OrthoDB" id="1688044at2759"/>
<dbReference type="SUPFAM" id="SSF54862">
    <property type="entry name" value="4Fe-4S ferredoxins"/>
    <property type="match status" value="1"/>
</dbReference>
<dbReference type="SUPFAM" id="SSF52518">
    <property type="entry name" value="Thiamin diphosphate-binding fold (THDP-binding)"/>
    <property type="match status" value="2"/>
</dbReference>
<dbReference type="FunFam" id="3.40.50.920:FF:000007">
    <property type="entry name" value="Pyruvate:ferredoxin (Flavodoxin) oxidoreductase"/>
    <property type="match status" value="1"/>
</dbReference>
<keyword evidence="4" id="KW-0249">Electron transport</keyword>
<dbReference type="Gene3D" id="4.10.780.10">
    <property type="entry name" value="Pyruvate-flavodoxin oxidoreductase, EKR domain"/>
    <property type="match status" value="1"/>
</dbReference>
<evidence type="ECO:0000256" key="7">
    <source>
        <dbReference type="ARBA" id="ARBA00023014"/>
    </source>
</evidence>
<dbReference type="GO" id="GO:0016903">
    <property type="term" value="F:oxidoreductase activity, acting on the aldehyde or oxo group of donors"/>
    <property type="evidence" value="ECO:0007669"/>
    <property type="project" value="InterPro"/>
</dbReference>
<dbReference type="GO" id="GO:0022900">
    <property type="term" value="P:electron transport chain"/>
    <property type="evidence" value="ECO:0007669"/>
    <property type="project" value="InterPro"/>
</dbReference>
<dbReference type="FunFam" id="3.40.50.970:FF:000041">
    <property type="entry name" value="Pyruvate:ferredoxin (Flavodoxin) oxidoreductase"/>
    <property type="match status" value="1"/>
</dbReference>
<evidence type="ECO:0000256" key="5">
    <source>
        <dbReference type="ARBA" id="ARBA00023002"/>
    </source>
</evidence>
<dbReference type="Pfam" id="PF01855">
    <property type="entry name" value="POR_N"/>
    <property type="match status" value="1"/>
</dbReference>
<evidence type="ECO:0000256" key="1">
    <source>
        <dbReference type="ARBA" id="ARBA00022448"/>
    </source>
</evidence>
<feature type="binding site" evidence="8">
    <location>
        <position position="750"/>
    </location>
    <ligand>
        <name>[4Fe-4S] cluster</name>
        <dbReference type="ChEBI" id="CHEBI:49883"/>
        <label>1</label>
    </ligand>
</feature>
<dbReference type="Pfam" id="PF17147">
    <property type="entry name" value="PFOR_II"/>
    <property type="match status" value="1"/>
</dbReference>
<evidence type="ECO:0000256" key="4">
    <source>
        <dbReference type="ARBA" id="ARBA00022982"/>
    </source>
</evidence>
<proteinExistence type="predicted"/>
<dbReference type="InterPro" id="IPR011766">
    <property type="entry name" value="TPP_enzyme_TPP-bd"/>
</dbReference>
<dbReference type="InterPro" id="IPR011895">
    <property type="entry name" value="Pyrv_flavodox_OxRed"/>
</dbReference>
<dbReference type="FunFam" id="3.40.920.10:FF:000001">
    <property type="entry name" value="Pyruvate:ferredoxin (Flavodoxin) oxidoreductase"/>
    <property type="match status" value="1"/>
</dbReference>
<keyword evidence="1" id="KW-0813">Transport</keyword>
<keyword evidence="11" id="KW-1185">Reference proteome</keyword>
<dbReference type="Gene3D" id="3.40.50.920">
    <property type="match status" value="1"/>
</dbReference>
<dbReference type="Gene3D" id="3.40.50.970">
    <property type="match status" value="2"/>
</dbReference>
<feature type="binding site" evidence="8">
    <location>
        <position position="693"/>
    </location>
    <ligand>
        <name>[4Fe-4S] cluster</name>
        <dbReference type="ChEBI" id="CHEBI:49883"/>
        <label>2</label>
    </ligand>
</feature>
<comment type="cofactor">
    <cofactor evidence="8">
        <name>[4Fe-4S] cluster</name>
        <dbReference type="ChEBI" id="CHEBI:49883"/>
    </cofactor>
    <text evidence="8">Binds 3 [4Fe-4S] clusters per subunit.</text>
</comment>
<dbReference type="InterPro" id="IPR050722">
    <property type="entry name" value="Pyruvate:ferred/Flavod_OxRd"/>
</dbReference>
<dbReference type="GO" id="GO:0005506">
    <property type="term" value="F:iron ion binding"/>
    <property type="evidence" value="ECO:0007669"/>
    <property type="project" value="InterPro"/>
</dbReference>
<keyword evidence="10" id="KW-0670">Pyruvate</keyword>
<dbReference type="Pfam" id="PF10371">
    <property type="entry name" value="EKR"/>
    <property type="match status" value="1"/>
</dbReference>
<dbReference type="AlphaFoldDB" id="A0A8J6E2D1"/>
<reference evidence="10" key="1">
    <citation type="submission" date="2021-05" db="EMBL/GenBank/DDBJ databases">
        <title>A free-living protist that lacks canonical eukaryotic 1 DNA replication and segregation systems.</title>
        <authorList>
            <person name="Salas-Leiva D.E."/>
            <person name="Tromer E.C."/>
            <person name="Curtis B.A."/>
            <person name="Jerlstrom-Hultqvist J."/>
            <person name="Kolisko M."/>
            <person name="Yi Z."/>
            <person name="Salas-Leiva J.S."/>
            <person name="Gallot-Lavallee L."/>
            <person name="Kops G.J.P.L."/>
            <person name="Archibald J.M."/>
            <person name="Simpson A.G.B."/>
            <person name="Roger A.J."/>
        </authorList>
    </citation>
    <scope>NUCLEOTIDE SEQUENCE</scope>
    <source>
        <strain evidence="10">BICM</strain>
    </source>
</reference>
<dbReference type="CDD" id="cd07034">
    <property type="entry name" value="TPP_PYR_PFOR_IOR-alpha_like"/>
    <property type="match status" value="1"/>
</dbReference>
<keyword evidence="5" id="KW-0560">Oxidoreductase</keyword>
<feature type="binding site" evidence="8">
    <location>
        <position position="689"/>
    </location>
    <ligand>
        <name>[4Fe-4S] cluster</name>
        <dbReference type="ChEBI" id="CHEBI:49883"/>
        <label>1</label>
    </ligand>
</feature>
<dbReference type="InterPro" id="IPR002869">
    <property type="entry name" value="Pyrv_flavodox_OxRed_cen"/>
</dbReference>
<organism evidence="10 11">
    <name type="scientific">Carpediemonas membranifera</name>
    <dbReference type="NCBI Taxonomy" id="201153"/>
    <lineage>
        <taxon>Eukaryota</taxon>
        <taxon>Metamonada</taxon>
        <taxon>Carpediemonas-like organisms</taxon>
        <taxon>Carpediemonas</taxon>
    </lineage>
</organism>
<dbReference type="InterPro" id="IPR017900">
    <property type="entry name" value="4Fe4S_Fe_S_CS"/>
</dbReference>
<feature type="binding site" evidence="8">
    <location>
        <position position="833"/>
    </location>
    <ligand>
        <name>[4Fe-4S] cluster</name>
        <dbReference type="ChEBI" id="CHEBI:49883"/>
        <label>3</label>
    </ligand>
</feature>
<gene>
    <name evidence="10" type="ORF">J8273_6541</name>
</gene>
<feature type="binding site" evidence="8">
    <location>
        <position position="740"/>
    </location>
    <ligand>
        <name>[4Fe-4S] cluster</name>
        <dbReference type="ChEBI" id="CHEBI:49883"/>
        <label>2</label>
    </ligand>
</feature>
<dbReference type="SUPFAM" id="SSF53323">
    <property type="entry name" value="Pyruvate-ferredoxin oxidoreductase, PFOR, domain III"/>
    <property type="match status" value="1"/>
</dbReference>
<dbReference type="CDD" id="cd03377">
    <property type="entry name" value="TPP_PFOR_PNO"/>
    <property type="match status" value="1"/>
</dbReference>
<comment type="caution">
    <text evidence="10">The sequence shown here is derived from an EMBL/GenBank/DDBJ whole genome shotgun (WGS) entry which is preliminary data.</text>
</comment>
<dbReference type="InterPro" id="IPR029061">
    <property type="entry name" value="THDP-binding"/>
</dbReference>
<dbReference type="Gene3D" id="3.30.70.20">
    <property type="match status" value="1"/>
</dbReference>
<dbReference type="InterPro" id="IPR033412">
    <property type="entry name" value="PFOR_II"/>
</dbReference>
<dbReference type="GO" id="GO:0051539">
    <property type="term" value="F:4 iron, 4 sulfur cluster binding"/>
    <property type="evidence" value="ECO:0007669"/>
    <property type="project" value="UniProtKB-KW"/>
</dbReference>
<feature type="binding site" evidence="8">
    <location>
        <position position="808"/>
    </location>
    <ligand>
        <name>[4Fe-4S] cluster</name>
        <dbReference type="ChEBI" id="CHEBI:49883"/>
        <label>3</label>
    </ligand>
</feature>
<dbReference type="PROSITE" id="PS51379">
    <property type="entry name" value="4FE4S_FER_2"/>
    <property type="match status" value="1"/>
</dbReference>
<dbReference type="SMART" id="SM00890">
    <property type="entry name" value="EKR"/>
    <property type="match status" value="1"/>
</dbReference>
<feature type="binding site" evidence="8">
    <location>
        <position position="1068"/>
    </location>
    <ligand>
        <name>[4Fe-4S] cluster</name>
        <dbReference type="ChEBI" id="CHEBI:49883"/>
        <label>3</label>
    </ligand>
</feature>
<evidence type="ECO:0000256" key="3">
    <source>
        <dbReference type="ARBA" id="ARBA00022723"/>
    </source>
</evidence>
<dbReference type="SUPFAM" id="SSF52922">
    <property type="entry name" value="TK C-terminal domain-like"/>
    <property type="match status" value="1"/>
</dbReference>
<sequence length="1172" mass="126705">MHTVDANYAAAHIAYALSDVSMIYPITPSSTMGELVDQWASEDRKNIYGNLLKVVEMQSEGGVAGSVHGCIGTGSLVSTFTASQGLLLMMPNMYKIAGELLPCVFHVSARAVAGQALSIFGDHSDVMGVRAAGWNYIASASAQESMDLALVAHLATLRASLPFVHFFDGFRSSHELSTIDFIDYADIAKLVDHDAIAAFRARALNPEHPVMRGTAQGPEIFMQAVEAANKYYNAVPEIVQEEMDRVSKLTGREYHLFDYHGAADATKVIVTIGSSANVIHETVDYLLKQGEKVGLIKCRLPRPFSVEHFVAAMPKTVQKVAVLDRTKEPGAVGEPLYLDVVAAMMSAYEGTMPKIVGGRYGLGSKAFTPAMVKGIYDYLENKPQHGFLVGIEDDVCHKSIPVGEEINVMPNDVKQCLFWGLGADGTVGANKNVMKLISEESDNYVQGYFAYDSKKSGGVTASHLRFGPRPITSHYEIVTADYVACHFAQYAKTFDLLSSLAKGGVFVLNTVWTDEELEHELPNAFKRELAEKNAKFYCINANAVAEKCGLGGRINNVMMTVFFKLVEIIPLETAVKALKAAVYKSYRLKGDDIVNNNYAAIDAALEGLREVPVKAEWASLKDDEATLGNENETYRKIIKPLAEQRGNSLPVSALPAGGEMPTATTQYERRCVASHVPKWAGECSQCNKCSLVCPHATIRPFLVTEEQAKAADLTVQKAKALGKNAPTDLFFRIQVDPFDCTGCGACVEVCPSHALSFQTIDEGLEAEAEHWDYCLTLPLRDDILAPSTVKGAMFQRPLLEFSGACAGCGETPYVKLLTQLFGSRMIIANATGCSSIWGGSFPVSPYAVDKDGKGPAWANSLFEDNAEYGAGFAVSVQTRRANLALDMDRVVADKLVSDELATAFAAWKEGMNVAEVAAIEAAKVKALLKDVKAETGTPLERILQNQDLLAKPSVWIVGGDGWAYDIGYGGLDHVLSMGLDLNILVMDTEVYSNTGGQCSKATQMGAVAKFSSSGKPGKKKDLGAIAMTYGNVFVASVAMGANTKQLIDSVSAAESYNGTSLIIAYAPCIAHGIKGGLRRAQNEEKLAVESGYWLLYSFDPRLAAAGKNPMKLTSKPAKIDVQEFLDNEARFAALKKTQPERAAELAAQLSKDLKARYHQYVALVAANEPQAE</sequence>
<keyword evidence="3 8" id="KW-0479">Metal-binding</keyword>
<feature type="binding site" evidence="8">
    <location>
        <position position="686"/>
    </location>
    <ligand>
        <name>[4Fe-4S] cluster</name>
        <dbReference type="ChEBI" id="CHEBI:49883"/>
        <label>1</label>
    </ligand>
</feature>
<evidence type="ECO:0000313" key="10">
    <source>
        <dbReference type="EMBL" id="KAG9391762.1"/>
    </source>
</evidence>
<accession>A0A8J6E2D1</accession>
<name>A0A8J6E2D1_9EUKA</name>
<dbReference type="PROSITE" id="PS00198">
    <property type="entry name" value="4FE4S_FER_1"/>
    <property type="match status" value="1"/>
</dbReference>
<evidence type="ECO:0000259" key="9">
    <source>
        <dbReference type="PROSITE" id="PS51379"/>
    </source>
</evidence>
<dbReference type="InterPro" id="IPR017896">
    <property type="entry name" value="4Fe4S_Fe-S-bd"/>
</dbReference>
<evidence type="ECO:0000256" key="8">
    <source>
        <dbReference type="PIRSR" id="PIRSR000159-50"/>
    </source>
</evidence>
<feature type="binding site" evidence="8">
    <location>
        <position position="746"/>
    </location>
    <ligand>
        <name>[4Fe-4S] cluster</name>
        <dbReference type="ChEBI" id="CHEBI:49883"/>
        <label>2</label>
    </ligand>
</feature>
<dbReference type="GO" id="GO:0006979">
    <property type="term" value="P:response to oxidative stress"/>
    <property type="evidence" value="ECO:0007669"/>
    <property type="project" value="TreeGrafter"/>
</dbReference>
<dbReference type="NCBIfam" id="TIGR02176">
    <property type="entry name" value="pyruv_ox_red"/>
    <property type="match status" value="1"/>
</dbReference>
<dbReference type="Pfam" id="PF12838">
    <property type="entry name" value="Fer4_7"/>
    <property type="match status" value="1"/>
</dbReference>
<dbReference type="EMBL" id="JAHDYR010000053">
    <property type="protein sequence ID" value="KAG9391762.1"/>
    <property type="molecule type" value="Genomic_DNA"/>
</dbReference>
<dbReference type="PANTHER" id="PTHR32154">
    <property type="entry name" value="PYRUVATE-FLAVODOXIN OXIDOREDUCTASE-RELATED"/>
    <property type="match status" value="1"/>
</dbReference>
<dbReference type="Pfam" id="PF01558">
    <property type="entry name" value="POR"/>
    <property type="match status" value="1"/>
</dbReference>
<feature type="binding site" evidence="8">
    <location>
        <position position="683"/>
    </location>
    <ligand>
        <name>[4Fe-4S] cluster</name>
        <dbReference type="ChEBI" id="CHEBI:49883"/>
        <label>1</label>
    </ligand>
</feature>
<dbReference type="InterPro" id="IPR019456">
    <property type="entry name" value="Pyrv-flavodox_OxRtase_EKR"/>
</dbReference>
<feature type="binding site" evidence="8">
    <location>
        <position position="805"/>
    </location>
    <ligand>
        <name>[4Fe-4S] cluster</name>
        <dbReference type="ChEBI" id="CHEBI:49883"/>
        <label>3</label>
    </ligand>
</feature>
<dbReference type="InterPro" id="IPR037112">
    <property type="entry name" value="Pyrv-flavodox_OxR_EKR_sf"/>
</dbReference>